<feature type="domain" description="F-box" evidence="1">
    <location>
        <begin position="2"/>
        <end position="38"/>
    </location>
</feature>
<proteinExistence type="predicted"/>
<dbReference type="PROSITE" id="PS50181">
    <property type="entry name" value="FBOX"/>
    <property type="match status" value="1"/>
</dbReference>
<dbReference type="PANTHER" id="PTHR31900:SF34">
    <property type="entry name" value="EMB|CAB62440.1-RELATED"/>
    <property type="match status" value="1"/>
</dbReference>
<dbReference type="InterPro" id="IPR006566">
    <property type="entry name" value="FBD"/>
</dbReference>
<dbReference type="InterPro" id="IPR050232">
    <property type="entry name" value="FBL13/AtMIF1-like"/>
</dbReference>
<dbReference type="AlphaFoldDB" id="A0A8B8L4X8"/>
<dbReference type="InterPro" id="IPR032675">
    <property type="entry name" value="LRR_dom_sf"/>
</dbReference>
<evidence type="ECO:0000259" key="1">
    <source>
        <dbReference type="PROSITE" id="PS50181"/>
    </source>
</evidence>
<reference evidence="3" key="2">
    <citation type="submission" date="2025-08" db="UniProtKB">
        <authorList>
            <consortium name="RefSeq"/>
        </authorList>
    </citation>
    <scope>IDENTIFICATION</scope>
    <source>
        <tissue evidence="3">Young leaves</tissue>
    </source>
</reference>
<protein>
    <submittedName>
        <fullName evidence="3">F-box/FBD/LRR-repeat protein At4g00160-like</fullName>
    </submittedName>
</protein>
<dbReference type="Pfam" id="PF08387">
    <property type="entry name" value="FBD"/>
    <property type="match status" value="1"/>
</dbReference>
<dbReference type="RefSeq" id="XP_027351262.1">
    <property type="nucleotide sequence ID" value="XM_027495461.1"/>
</dbReference>
<accession>A0A8B8L4X8</accession>
<gene>
    <name evidence="3" type="primary">LOC113862372</name>
</gene>
<keyword evidence="2" id="KW-1185">Reference proteome</keyword>
<dbReference type="InterPro" id="IPR013101">
    <property type="entry name" value="LRR_PRU1-like"/>
</dbReference>
<dbReference type="SMART" id="SM00256">
    <property type="entry name" value="FBOX"/>
    <property type="match status" value="1"/>
</dbReference>
<dbReference type="OrthoDB" id="1435207at2759"/>
<dbReference type="Gene3D" id="1.20.1280.50">
    <property type="match status" value="1"/>
</dbReference>
<dbReference type="KEGG" id="aprc:113862372"/>
<dbReference type="GeneID" id="113862372"/>
<dbReference type="Proteomes" id="UP000694853">
    <property type="component" value="Unplaced"/>
</dbReference>
<dbReference type="InterPro" id="IPR001810">
    <property type="entry name" value="F-box_dom"/>
</dbReference>
<sequence>MADTISTLPDELLCHILSFLQTKHAVATSVLSKRWNPLWRSIPILDFNDDNVKDEKGIARFVEFVDYVLHARDAKQAIESFHFMTRSALFDVSSVEKLVNLAMESRVAHLDLCVGKDDEIPILPFSVLSCNTLVVLDVCGFRVPEFSSIELRSLKTLRLEAVHFESFRSFMDFLAGCPNLEDFEAEYVIYDSEDDYRDYGDIKSSTLNKLMKASIFDCDIPFPPKIFHNVEFLCMEIPKEHRCYSHFPTFYNLTCMELFFLDHNWDLLVELLKHTPKLQNLSLDVFEDDEDGRISVNDKQKSWTEPECVPECLSSHLRTCTLGNFVGLQRELDLARYITKNARVLQSIKICTRGKWKVFENSSSCPLKDMELCIN</sequence>
<dbReference type="SUPFAM" id="SSF52058">
    <property type="entry name" value="L domain-like"/>
    <property type="match status" value="1"/>
</dbReference>
<evidence type="ECO:0000313" key="3">
    <source>
        <dbReference type="RefSeq" id="XP_027351262.1"/>
    </source>
</evidence>
<dbReference type="CDD" id="cd22160">
    <property type="entry name" value="F-box_AtFBL13-like"/>
    <property type="match status" value="1"/>
</dbReference>
<dbReference type="Gene3D" id="3.80.10.10">
    <property type="entry name" value="Ribonuclease Inhibitor"/>
    <property type="match status" value="1"/>
</dbReference>
<dbReference type="InterPro" id="IPR053781">
    <property type="entry name" value="F-box_AtFBL13-like"/>
</dbReference>
<dbReference type="Pfam" id="PF07723">
    <property type="entry name" value="LRR_2"/>
    <property type="match status" value="1"/>
</dbReference>
<dbReference type="SUPFAM" id="SSF81383">
    <property type="entry name" value="F-box domain"/>
    <property type="match status" value="1"/>
</dbReference>
<dbReference type="InterPro" id="IPR036047">
    <property type="entry name" value="F-box-like_dom_sf"/>
</dbReference>
<evidence type="ECO:0000313" key="2">
    <source>
        <dbReference type="Proteomes" id="UP000694853"/>
    </source>
</evidence>
<dbReference type="PANTHER" id="PTHR31900">
    <property type="entry name" value="F-BOX/RNI SUPERFAMILY PROTEIN-RELATED"/>
    <property type="match status" value="1"/>
</dbReference>
<dbReference type="Pfam" id="PF00646">
    <property type="entry name" value="F-box"/>
    <property type="match status" value="1"/>
</dbReference>
<organism evidence="2 3">
    <name type="scientific">Abrus precatorius</name>
    <name type="common">Indian licorice</name>
    <name type="synonym">Glycine abrus</name>
    <dbReference type="NCBI Taxonomy" id="3816"/>
    <lineage>
        <taxon>Eukaryota</taxon>
        <taxon>Viridiplantae</taxon>
        <taxon>Streptophyta</taxon>
        <taxon>Embryophyta</taxon>
        <taxon>Tracheophyta</taxon>
        <taxon>Spermatophyta</taxon>
        <taxon>Magnoliopsida</taxon>
        <taxon>eudicotyledons</taxon>
        <taxon>Gunneridae</taxon>
        <taxon>Pentapetalae</taxon>
        <taxon>rosids</taxon>
        <taxon>fabids</taxon>
        <taxon>Fabales</taxon>
        <taxon>Fabaceae</taxon>
        <taxon>Papilionoideae</taxon>
        <taxon>50 kb inversion clade</taxon>
        <taxon>NPAAA clade</taxon>
        <taxon>indigoferoid/millettioid clade</taxon>
        <taxon>Abreae</taxon>
        <taxon>Abrus</taxon>
    </lineage>
</organism>
<reference evidence="2" key="1">
    <citation type="journal article" date="2019" name="Toxins">
        <title>Detection of Abrin-Like and Prepropulchellin-Like Toxin Genes and Transcripts Using Whole Genome Sequencing and Full-Length Transcript Sequencing of Abrus precatorius.</title>
        <authorList>
            <person name="Hovde B.T."/>
            <person name="Daligault H.E."/>
            <person name="Hanschen E.R."/>
            <person name="Kunde Y.A."/>
            <person name="Johnson M.B."/>
            <person name="Starkenburg S.R."/>
            <person name="Johnson S.L."/>
        </authorList>
    </citation>
    <scope>NUCLEOTIDE SEQUENCE [LARGE SCALE GENOMIC DNA]</scope>
</reference>
<name>A0A8B8L4X8_ABRPR</name>